<protein>
    <submittedName>
        <fullName evidence="1">Uncharacterized protein</fullName>
    </submittedName>
</protein>
<evidence type="ECO:0000313" key="2">
    <source>
        <dbReference type="Proteomes" id="UP001221757"/>
    </source>
</evidence>
<dbReference type="Proteomes" id="UP001221757">
    <property type="component" value="Unassembled WGS sequence"/>
</dbReference>
<sequence length="192" mass="20862">MGLVYTCYHHTLSPPATPPLAPPPPLLHLPLWLFAPLLSNFTSTAPSFNPAASRPSYRAGAFARTAPLRRILHISGPPWFLSDPQGTHFSRAPSGPAFSGPLQHARPSTLPQYCPSSSLPAVAPLILRLAPRLLPAPLTVLERMRDAFRLPAYACAFACAALLLLSPPRPCLRLVLPPHPPPPFRLYTPLRT</sequence>
<accession>A0AAD7D9U9</accession>
<name>A0AAD7D9U9_MYCRO</name>
<keyword evidence="2" id="KW-1185">Reference proteome</keyword>
<dbReference type="EMBL" id="JARKIE010000105">
    <property type="protein sequence ID" value="KAJ7683801.1"/>
    <property type="molecule type" value="Genomic_DNA"/>
</dbReference>
<gene>
    <name evidence="1" type="ORF">B0H17DRAFT_1204937</name>
</gene>
<organism evidence="1 2">
    <name type="scientific">Mycena rosella</name>
    <name type="common">Pink bonnet</name>
    <name type="synonym">Agaricus rosellus</name>
    <dbReference type="NCBI Taxonomy" id="1033263"/>
    <lineage>
        <taxon>Eukaryota</taxon>
        <taxon>Fungi</taxon>
        <taxon>Dikarya</taxon>
        <taxon>Basidiomycota</taxon>
        <taxon>Agaricomycotina</taxon>
        <taxon>Agaricomycetes</taxon>
        <taxon>Agaricomycetidae</taxon>
        <taxon>Agaricales</taxon>
        <taxon>Marasmiineae</taxon>
        <taxon>Mycenaceae</taxon>
        <taxon>Mycena</taxon>
    </lineage>
</organism>
<comment type="caution">
    <text evidence="1">The sequence shown here is derived from an EMBL/GenBank/DDBJ whole genome shotgun (WGS) entry which is preliminary data.</text>
</comment>
<reference evidence="1" key="1">
    <citation type="submission" date="2023-03" db="EMBL/GenBank/DDBJ databases">
        <title>Massive genome expansion in bonnet fungi (Mycena s.s.) driven by repeated elements and novel gene families across ecological guilds.</title>
        <authorList>
            <consortium name="Lawrence Berkeley National Laboratory"/>
            <person name="Harder C.B."/>
            <person name="Miyauchi S."/>
            <person name="Viragh M."/>
            <person name="Kuo A."/>
            <person name="Thoen E."/>
            <person name="Andreopoulos B."/>
            <person name="Lu D."/>
            <person name="Skrede I."/>
            <person name="Drula E."/>
            <person name="Henrissat B."/>
            <person name="Morin E."/>
            <person name="Kohler A."/>
            <person name="Barry K."/>
            <person name="LaButti K."/>
            <person name="Morin E."/>
            <person name="Salamov A."/>
            <person name="Lipzen A."/>
            <person name="Mereny Z."/>
            <person name="Hegedus B."/>
            <person name="Baldrian P."/>
            <person name="Stursova M."/>
            <person name="Weitz H."/>
            <person name="Taylor A."/>
            <person name="Grigoriev I.V."/>
            <person name="Nagy L.G."/>
            <person name="Martin F."/>
            <person name="Kauserud H."/>
        </authorList>
    </citation>
    <scope>NUCLEOTIDE SEQUENCE</scope>
    <source>
        <strain evidence="1">CBHHK067</strain>
    </source>
</reference>
<proteinExistence type="predicted"/>
<dbReference type="AlphaFoldDB" id="A0AAD7D9U9"/>
<evidence type="ECO:0000313" key="1">
    <source>
        <dbReference type="EMBL" id="KAJ7683801.1"/>
    </source>
</evidence>